<proteinExistence type="inferred from homology"/>
<dbReference type="AlphaFoldDB" id="A0A0S6VT66"/>
<evidence type="ECO:0000259" key="6">
    <source>
        <dbReference type="Pfam" id="PF04542"/>
    </source>
</evidence>
<dbReference type="STRING" id="1499966.U14_01857"/>
<protein>
    <submittedName>
        <fullName evidence="8">RNA polymerase, sigma-24 subunit, ECF subfamily</fullName>
    </submittedName>
</protein>
<dbReference type="SUPFAM" id="SSF88946">
    <property type="entry name" value="Sigma2 domain of RNA polymerase sigma factors"/>
    <property type="match status" value="1"/>
</dbReference>
<dbReference type="InterPro" id="IPR014284">
    <property type="entry name" value="RNA_pol_sigma-70_dom"/>
</dbReference>
<evidence type="ECO:0000256" key="2">
    <source>
        <dbReference type="ARBA" id="ARBA00023015"/>
    </source>
</evidence>
<feature type="domain" description="RNA polymerase sigma factor 70 region 4 type 2" evidence="7">
    <location>
        <begin position="111"/>
        <end position="162"/>
    </location>
</feature>
<dbReference type="InterPro" id="IPR007627">
    <property type="entry name" value="RNA_pol_sigma70_r2"/>
</dbReference>
<dbReference type="HOGENOM" id="CLU_1151235_0_0_0"/>
<evidence type="ECO:0000313" key="8">
    <source>
        <dbReference type="EMBL" id="GAK50624.1"/>
    </source>
</evidence>
<dbReference type="SUPFAM" id="SSF88659">
    <property type="entry name" value="Sigma3 and sigma4 domains of RNA polymerase sigma factors"/>
    <property type="match status" value="1"/>
</dbReference>
<dbReference type="InterPro" id="IPR039425">
    <property type="entry name" value="RNA_pol_sigma-70-like"/>
</dbReference>
<accession>A0A0S6VT66</accession>
<dbReference type="Gene3D" id="1.10.1740.10">
    <property type="match status" value="1"/>
</dbReference>
<dbReference type="InterPro" id="IPR036388">
    <property type="entry name" value="WH-like_DNA-bd_sf"/>
</dbReference>
<dbReference type="Proteomes" id="UP000030700">
    <property type="component" value="Unassembled WGS sequence"/>
</dbReference>
<organism evidence="8 9">
    <name type="scientific">Candidatus Moduliflexus flocculans</name>
    <dbReference type="NCBI Taxonomy" id="1499966"/>
    <lineage>
        <taxon>Bacteria</taxon>
        <taxon>Candidatus Moduliflexota</taxon>
        <taxon>Candidatus Moduliflexia</taxon>
        <taxon>Candidatus Moduliflexales</taxon>
        <taxon>Candidatus Moduliflexaceae</taxon>
    </lineage>
</organism>
<dbReference type="EMBL" id="DF820456">
    <property type="protein sequence ID" value="GAK50624.1"/>
    <property type="molecule type" value="Genomic_DNA"/>
</dbReference>
<evidence type="ECO:0000256" key="5">
    <source>
        <dbReference type="ARBA" id="ARBA00023163"/>
    </source>
</evidence>
<dbReference type="InterPro" id="IPR013325">
    <property type="entry name" value="RNA_pol_sigma_r2"/>
</dbReference>
<keyword evidence="5" id="KW-0804">Transcription</keyword>
<dbReference type="PANTHER" id="PTHR43133:SF8">
    <property type="entry name" value="RNA POLYMERASE SIGMA FACTOR HI_1459-RELATED"/>
    <property type="match status" value="1"/>
</dbReference>
<dbReference type="GO" id="GO:0006352">
    <property type="term" value="P:DNA-templated transcription initiation"/>
    <property type="evidence" value="ECO:0007669"/>
    <property type="project" value="InterPro"/>
</dbReference>
<gene>
    <name evidence="8" type="ORF">U14_01857</name>
</gene>
<keyword evidence="3" id="KW-0731">Sigma factor</keyword>
<dbReference type="Pfam" id="PF04542">
    <property type="entry name" value="Sigma70_r2"/>
    <property type="match status" value="1"/>
</dbReference>
<dbReference type="GO" id="GO:0016987">
    <property type="term" value="F:sigma factor activity"/>
    <property type="evidence" value="ECO:0007669"/>
    <property type="project" value="UniProtKB-KW"/>
</dbReference>
<keyword evidence="9" id="KW-1185">Reference proteome</keyword>
<reference evidence="8 9" key="1">
    <citation type="journal article" date="2015" name="PeerJ">
        <title>First genomic representation of candidate bacterial phylum KSB3 points to enhanced environmental sensing as a trigger of wastewater bulking.</title>
        <authorList>
            <person name="Sekiguchi Y."/>
            <person name="Ohashi A."/>
            <person name="Parks D.H."/>
            <person name="Yamauchi T."/>
            <person name="Tyson G.W."/>
            <person name="Hugenholtz P."/>
        </authorList>
    </citation>
    <scope>NUCLEOTIDE SEQUENCE [LARGE SCALE GENOMIC DNA]</scope>
</reference>
<dbReference type="InterPro" id="IPR013249">
    <property type="entry name" value="RNA_pol_sigma70_r4_t2"/>
</dbReference>
<keyword evidence="2" id="KW-0805">Transcription regulation</keyword>
<dbReference type="GO" id="GO:0003677">
    <property type="term" value="F:DNA binding"/>
    <property type="evidence" value="ECO:0007669"/>
    <property type="project" value="UniProtKB-KW"/>
</dbReference>
<keyword evidence="4" id="KW-0238">DNA-binding</keyword>
<name>A0A0S6VT66_9BACT</name>
<dbReference type="NCBIfam" id="TIGR02937">
    <property type="entry name" value="sigma70-ECF"/>
    <property type="match status" value="1"/>
</dbReference>
<dbReference type="PANTHER" id="PTHR43133">
    <property type="entry name" value="RNA POLYMERASE ECF-TYPE SIGMA FACTO"/>
    <property type="match status" value="1"/>
</dbReference>
<evidence type="ECO:0000256" key="1">
    <source>
        <dbReference type="ARBA" id="ARBA00010641"/>
    </source>
</evidence>
<dbReference type="Pfam" id="PF08281">
    <property type="entry name" value="Sigma70_r4_2"/>
    <property type="match status" value="1"/>
</dbReference>
<sequence>MRLTIDDIARQYGQFVSSLCRRMILNDETAQDAAQEVWIEVMNSLPSFEERSKFSTWLYTIATRVIKRVAWQERSYSVKALKDFFHQQEWELPQESWFVKERWAKEMCDKCLTGILHCLDNDARLVYVCRELAQLPFSEIADIMGQEETAIRKMVSRSRRKLQNFLTDECALYNPQGQCRCRMNRHVQDIRLLEEFERLRQTVKRINLLRASEALLPNKNYWLQFQQPSE</sequence>
<evidence type="ECO:0000256" key="4">
    <source>
        <dbReference type="ARBA" id="ARBA00023125"/>
    </source>
</evidence>
<feature type="domain" description="RNA polymerase sigma-70 region 2" evidence="6">
    <location>
        <begin position="9"/>
        <end position="68"/>
    </location>
</feature>
<dbReference type="InterPro" id="IPR013324">
    <property type="entry name" value="RNA_pol_sigma_r3/r4-like"/>
</dbReference>
<evidence type="ECO:0000313" key="9">
    <source>
        <dbReference type="Proteomes" id="UP000030700"/>
    </source>
</evidence>
<comment type="similarity">
    <text evidence="1">Belongs to the sigma-70 factor family. ECF subfamily.</text>
</comment>
<dbReference type="Gene3D" id="1.10.10.10">
    <property type="entry name" value="Winged helix-like DNA-binding domain superfamily/Winged helix DNA-binding domain"/>
    <property type="match status" value="1"/>
</dbReference>
<evidence type="ECO:0000259" key="7">
    <source>
        <dbReference type="Pfam" id="PF08281"/>
    </source>
</evidence>
<evidence type="ECO:0000256" key="3">
    <source>
        <dbReference type="ARBA" id="ARBA00023082"/>
    </source>
</evidence>